<gene>
    <name evidence="12" type="ORF">Ga0123462_1661</name>
</gene>
<keyword evidence="4 12" id="KW-0575">Peroxidase</keyword>
<dbReference type="GO" id="GO:0033554">
    <property type="term" value="P:cellular response to stress"/>
    <property type="evidence" value="ECO:0007669"/>
    <property type="project" value="TreeGrafter"/>
</dbReference>
<evidence type="ECO:0000256" key="3">
    <source>
        <dbReference type="ARBA" id="ARBA00022490"/>
    </source>
</evidence>
<dbReference type="Pfam" id="PF10417">
    <property type="entry name" value="1-cysPrx_C"/>
    <property type="match status" value="1"/>
</dbReference>
<evidence type="ECO:0000256" key="6">
    <source>
        <dbReference type="ARBA" id="ARBA00023157"/>
    </source>
</evidence>
<dbReference type="SUPFAM" id="SSF52833">
    <property type="entry name" value="Thioredoxin-like"/>
    <property type="match status" value="1"/>
</dbReference>
<comment type="function">
    <text evidence="9">Thiol-specific peroxidase that catalyzes the reduction of hydrogen peroxide and organic hydroperoxides to water and alcohols, respectively. Plays a role in cell protection against oxidative stress by detoxifying peroxides.</text>
</comment>
<dbReference type="RefSeq" id="WP_100265857.1">
    <property type="nucleotide sequence ID" value="NZ_CP018800.1"/>
</dbReference>
<accession>A0A2K8L5B8</accession>
<dbReference type="InterPro" id="IPR013766">
    <property type="entry name" value="Thioredoxin_domain"/>
</dbReference>
<evidence type="ECO:0000259" key="11">
    <source>
        <dbReference type="PROSITE" id="PS51352"/>
    </source>
</evidence>
<feature type="active site" description="Cysteine sulfenic acid (-SOH) intermediate; for peroxidase activity" evidence="10">
    <location>
        <position position="50"/>
    </location>
</feature>
<proteinExistence type="inferred from homology"/>
<dbReference type="PROSITE" id="PS51352">
    <property type="entry name" value="THIOREDOXIN_2"/>
    <property type="match status" value="1"/>
</dbReference>
<evidence type="ECO:0000313" key="13">
    <source>
        <dbReference type="Proteomes" id="UP000231637"/>
    </source>
</evidence>
<name>A0A2K8L5B8_9PROT</name>
<evidence type="ECO:0000256" key="10">
    <source>
        <dbReference type="PIRSR" id="PIRSR000239-1"/>
    </source>
</evidence>
<evidence type="ECO:0000313" key="12">
    <source>
        <dbReference type="EMBL" id="ATX82515.1"/>
    </source>
</evidence>
<protein>
    <recommendedName>
        <fullName evidence="8">Thioredoxin peroxidase</fullName>
    </recommendedName>
</protein>
<evidence type="ECO:0000256" key="7">
    <source>
        <dbReference type="ARBA" id="ARBA00023284"/>
    </source>
</evidence>
<dbReference type="GO" id="GO:0045454">
    <property type="term" value="P:cell redox homeostasis"/>
    <property type="evidence" value="ECO:0007669"/>
    <property type="project" value="TreeGrafter"/>
</dbReference>
<dbReference type="GO" id="GO:0006979">
    <property type="term" value="P:response to oxidative stress"/>
    <property type="evidence" value="ECO:0007669"/>
    <property type="project" value="TreeGrafter"/>
</dbReference>
<dbReference type="GO" id="GO:0042744">
    <property type="term" value="P:hydrogen peroxide catabolic process"/>
    <property type="evidence" value="ECO:0007669"/>
    <property type="project" value="TreeGrafter"/>
</dbReference>
<organism evidence="12 13">
    <name type="scientific">Mariprofundus ferrinatatus</name>
    <dbReference type="NCBI Taxonomy" id="1921087"/>
    <lineage>
        <taxon>Bacteria</taxon>
        <taxon>Pseudomonadati</taxon>
        <taxon>Pseudomonadota</taxon>
        <taxon>Candidatius Mariprofundia</taxon>
        <taxon>Mariprofundales</taxon>
        <taxon>Mariprofundaceae</taxon>
        <taxon>Mariprofundus</taxon>
    </lineage>
</organism>
<dbReference type="PIRSF" id="PIRSF000239">
    <property type="entry name" value="AHPC"/>
    <property type="match status" value="1"/>
</dbReference>
<evidence type="ECO:0000256" key="9">
    <source>
        <dbReference type="ARBA" id="ARBA00037420"/>
    </source>
</evidence>
<keyword evidence="3" id="KW-0963">Cytoplasm</keyword>
<feature type="domain" description="Thioredoxin" evidence="11">
    <location>
        <begin position="3"/>
        <end position="178"/>
    </location>
</feature>
<dbReference type="EMBL" id="CP018800">
    <property type="protein sequence ID" value="ATX82515.1"/>
    <property type="molecule type" value="Genomic_DNA"/>
</dbReference>
<dbReference type="InterPro" id="IPR000866">
    <property type="entry name" value="AhpC/TSA"/>
</dbReference>
<dbReference type="OrthoDB" id="5292101at2"/>
<evidence type="ECO:0000256" key="4">
    <source>
        <dbReference type="ARBA" id="ARBA00022559"/>
    </source>
</evidence>
<keyword evidence="5 12" id="KW-0560">Oxidoreductase</keyword>
<comment type="similarity">
    <text evidence="2">Belongs to the peroxiredoxin family. AhpC/Prx1 subfamily.</text>
</comment>
<dbReference type="KEGG" id="mfn:Ga0123462_1661"/>
<keyword evidence="7" id="KW-0676">Redox-active center</keyword>
<dbReference type="Proteomes" id="UP000231637">
    <property type="component" value="Chromosome"/>
</dbReference>
<dbReference type="Gene3D" id="3.40.30.10">
    <property type="entry name" value="Glutaredoxin"/>
    <property type="match status" value="1"/>
</dbReference>
<sequence length="215" mass="23082">MSVLVGKQAPDFTAAAVMADGSINEGFSLSDYKGKYVVLFFYPLDFTFVCPSELIAFDHRIKEFEARGVQVIGCSIDSHFSHVAWRNTAVDAGGIGPVAYPLVADLSKTIAADYDVLIDNDSVVDEDGDAIHLLGGTIALRGSFLIDKDGVVQHQVVNNLPLGRNVDEMLRMIDALQFTEEHGEVCPAGWNKGDKGMVPDADGVASYLASEAGKL</sequence>
<reference evidence="12 13" key="1">
    <citation type="submission" date="2016-12" db="EMBL/GenBank/DDBJ databases">
        <title>Isolation and genomic insights into novel planktonic Zetaproteobacteria from stratified waters of the Chesapeake Bay.</title>
        <authorList>
            <person name="McAllister S.M."/>
            <person name="Kato S."/>
            <person name="Chan C.S."/>
            <person name="Chiu B.K."/>
            <person name="Field E.K."/>
        </authorList>
    </citation>
    <scope>NUCLEOTIDE SEQUENCE [LARGE SCALE GENOMIC DNA]</scope>
    <source>
        <strain evidence="12 13">CP-8</strain>
    </source>
</reference>
<dbReference type="FunFam" id="3.40.30.10:FF:000002">
    <property type="entry name" value="Alkyl hydroperoxide reductase C"/>
    <property type="match status" value="1"/>
</dbReference>
<evidence type="ECO:0000256" key="1">
    <source>
        <dbReference type="ARBA" id="ARBA00004496"/>
    </source>
</evidence>
<evidence type="ECO:0000256" key="5">
    <source>
        <dbReference type="ARBA" id="ARBA00023002"/>
    </source>
</evidence>
<evidence type="ECO:0000256" key="2">
    <source>
        <dbReference type="ARBA" id="ARBA00009796"/>
    </source>
</evidence>
<dbReference type="PANTHER" id="PTHR10681:SF128">
    <property type="entry name" value="THIOREDOXIN-DEPENDENT PEROXIDE REDUCTASE, MITOCHONDRIAL"/>
    <property type="match status" value="1"/>
</dbReference>
<keyword evidence="13" id="KW-1185">Reference proteome</keyword>
<dbReference type="InterPro" id="IPR019479">
    <property type="entry name" value="Peroxiredoxin_C"/>
</dbReference>
<dbReference type="PANTHER" id="PTHR10681">
    <property type="entry name" value="THIOREDOXIN PEROXIDASE"/>
    <property type="match status" value="1"/>
</dbReference>
<keyword evidence="6" id="KW-1015">Disulfide bond</keyword>
<dbReference type="InterPro" id="IPR024706">
    <property type="entry name" value="Peroxiredoxin_AhpC-typ"/>
</dbReference>
<dbReference type="AlphaFoldDB" id="A0A2K8L5B8"/>
<dbReference type="GO" id="GO:0005829">
    <property type="term" value="C:cytosol"/>
    <property type="evidence" value="ECO:0007669"/>
    <property type="project" value="TreeGrafter"/>
</dbReference>
<dbReference type="InterPro" id="IPR036249">
    <property type="entry name" value="Thioredoxin-like_sf"/>
</dbReference>
<dbReference type="CDD" id="cd03015">
    <property type="entry name" value="PRX_Typ2cys"/>
    <property type="match status" value="1"/>
</dbReference>
<dbReference type="GO" id="GO:0008379">
    <property type="term" value="F:thioredoxin peroxidase activity"/>
    <property type="evidence" value="ECO:0007669"/>
    <property type="project" value="TreeGrafter"/>
</dbReference>
<comment type="subcellular location">
    <subcellularLocation>
        <location evidence="1">Cytoplasm</location>
    </subcellularLocation>
</comment>
<evidence type="ECO:0000256" key="8">
    <source>
        <dbReference type="ARBA" id="ARBA00032824"/>
    </source>
</evidence>
<dbReference type="Pfam" id="PF00578">
    <property type="entry name" value="AhpC-TSA"/>
    <property type="match status" value="1"/>
</dbReference>
<dbReference type="InterPro" id="IPR050217">
    <property type="entry name" value="Peroxiredoxin"/>
</dbReference>